<dbReference type="Gene3D" id="3.80.10.10">
    <property type="entry name" value="Ribonuclease Inhibitor"/>
    <property type="match status" value="1"/>
</dbReference>
<dbReference type="PANTHER" id="PTHR24107:SF2">
    <property type="entry name" value="NLR FAMILY CARD DOMAIN CONTAINING 3"/>
    <property type="match status" value="1"/>
</dbReference>
<dbReference type="SUPFAM" id="SSF52540">
    <property type="entry name" value="P-loop containing nucleoside triphosphate hydrolases"/>
    <property type="match status" value="1"/>
</dbReference>
<keyword evidence="6" id="KW-0175">Coiled coil</keyword>
<dbReference type="SUPFAM" id="SSF52047">
    <property type="entry name" value="RNI-like"/>
    <property type="match status" value="1"/>
</dbReference>
<proteinExistence type="predicted"/>
<keyword evidence="5" id="KW-0206">Cytoskeleton</keyword>
<dbReference type="Pfam" id="PF13516">
    <property type="entry name" value="LRR_6"/>
    <property type="match status" value="2"/>
</dbReference>
<protein>
    <recommendedName>
        <fullName evidence="8">NACHT domain-containing protein</fullName>
    </recommendedName>
</protein>
<evidence type="ECO:0000313" key="9">
    <source>
        <dbReference type="EMBL" id="CAD9939674.1"/>
    </source>
</evidence>
<dbReference type="Gene3D" id="3.40.50.300">
    <property type="entry name" value="P-loop containing nucleotide triphosphate hydrolases"/>
    <property type="match status" value="1"/>
</dbReference>
<dbReference type="InterPro" id="IPR000225">
    <property type="entry name" value="Armadillo"/>
</dbReference>
<dbReference type="InterPro" id="IPR052410">
    <property type="entry name" value="DRC5"/>
</dbReference>
<dbReference type="PANTHER" id="PTHR24107">
    <property type="entry name" value="YNEIN REGULATORY COMPLEX SUBUNIT 5"/>
    <property type="match status" value="1"/>
</dbReference>
<dbReference type="InterPro" id="IPR016024">
    <property type="entry name" value="ARM-type_fold"/>
</dbReference>
<reference evidence="9" key="1">
    <citation type="submission" date="2021-01" db="EMBL/GenBank/DDBJ databases">
        <authorList>
            <person name="Corre E."/>
            <person name="Pelletier E."/>
            <person name="Niang G."/>
            <person name="Scheremetjew M."/>
            <person name="Finn R."/>
            <person name="Kale V."/>
            <person name="Holt S."/>
            <person name="Cochrane G."/>
            <person name="Meng A."/>
            <person name="Brown T."/>
            <person name="Cohen L."/>
        </authorList>
    </citation>
    <scope>NUCLEOTIDE SEQUENCE</scope>
    <source>
        <strain evidence="9">CCMP125</strain>
    </source>
</reference>
<evidence type="ECO:0000259" key="8">
    <source>
        <dbReference type="PROSITE" id="PS50837"/>
    </source>
</evidence>
<dbReference type="EMBL" id="HBHT01000379">
    <property type="protein sequence ID" value="CAD9939674.1"/>
    <property type="molecule type" value="Transcribed_RNA"/>
</dbReference>
<dbReference type="SMART" id="SM00368">
    <property type="entry name" value="LRR_RI"/>
    <property type="match status" value="3"/>
</dbReference>
<evidence type="ECO:0000256" key="1">
    <source>
        <dbReference type="ARBA" id="ARBA00004245"/>
    </source>
</evidence>
<evidence type="ECO:0000256" key="6">
    <source>
        <dbReference type="SAM" id="Coils"/>
    </source>
</evidence>
<evidence type="ECO:0000256" key="2">
    <source>
        <dbReference type="ARBA" id="ARBA00022490"/>
    </source>
</evidence>
<dbReference type="InterPro" id="IPR027417">
    <property type="entry name" value="P-loop_NTPase"/>
</dbReference>
<evidence type="ECO:0000256" key="4">
    <source>
        <dbReference type="ARBA" id="ARBA00022840"/>
    </source>
</evidence>
<dbReference type="InterPro" id="IPR032675">
    <property type="entry name" value="LRR_dom_sf"/>
</dbReference>
<dbReference type="GO" id="GO:0005856">
    <property type="term" value="C:cytoskeleton"/>
    <property type="evidence" value="ECO:0007669"/>
    <property type="project" value="UniProtKB-SubCell"/>
</dbReference>
<dbReference type="Gene3D" id="1.25.10.10">
    <property type="entry name" value="Leucine-rich Repeat Variant"/>
    <property type="match status" value="1"/>
</dbReference>
<feature type="compositionally biased region" description="Basic and acidic residues" evidence="7">
    <location>
        <begin position="1159"/>
        <end position="1176"/>
    </location>
</feature>
<dbReference type="Pfam" id="PF05729">
    <property type="entry name" value="NACHT"/>
    <property type="match status" value="1"/>
</dbReference>
<sequence length="1708" mass="188272">MGGRQRNRTFANQRRETAGVQELLEMAISLVIRFASRFYETTNQSNGKVLKQSRGEDTADTVLLVEQVCALEAARPIAVREGILRVLVEWIRGSPEEKDGGNKMKSAAVLALRHLTSIKDKYMAGWIHSQMVSSGALPAIVALTNDIHLTYPVRLAIAQILSSLCIAPHTRAAVVEADCIHFLIDLLYEHGASEELAMFAGQALLQLAAGAIQRAGTLGTNDKELLGFSSRERHDRILNDIVARGAIASFVAIALDKRGKLRMIAIETLGVLSEDVSPNRGARLQLCEDGAALALGRTMLDCMRRVDDAGGIKFGDEDLEQLYQALCALSNILDPNYNYEGALSRSTSNPDAGDTPRPKSLLVNSCLQAIESGGLKSMLRLASFPVVENRLAQLVEETCHSLSLLSPYLLSTEIASNGLAGWADQVLEVFCYIVQNLTAGESDSDDFIDNMDLHVSVLQGIGALAKSAPLKVRIVDRILPYLIRAKNSRDNTSVSNSASHAFQSLEFAEDEVAVQTAGNNANLLSDWFCMQRLFVIQAMARAEIRQHLVETWGEAVSQSNDPGYPKLSRRISDRSRGDISYASFSSEFPHFGGDETSEKETQSIIQEYEYMFGESATRALSNAPSLDRATSTKSTDGLLSQQVYPLDSSQSETSWILDHARALRDDSSNECGGLSNHVEDLLNRCFPSSLLREREIPTRVIKLDSSYNFRAILMPQRRYFSFRREGLLLSRLCDKESAALSDPSDAHWTLNFTNSSFAGEFPESLVQALYMCPTICGLSFVGNNHGSGDSELGMERTSSMQAKSGGAEGGGLLANLVGSLPPWIGNLTFERVLDDRDMKALVAVLETLGRLTGGRGLLTQSFVAKSSPGTRATGSDVQAQGRFSFFAVRHSPELSSVAWKSFFNLIGEPHGSRRNEKRPLSTLRSLDLSGNGLGDELCASVLEIIHDKDSGCQIEELDLSGNRIGAGAQVLDVLSYYAQAHRSSKLSGVKVRGGIWQAPLHTLCLSMNGLNQGKAWLEIVAMLKRDTLALTSLNLSSNGLALKEDDYDSDIIVSSLLKNTSLQTLDLSGNEFHSRTIDDMLGQLENVAGDKGLALVHLADNTPPLNDRQLHQLDEISRSSRNIMMQRLNAEKEEKKKAQELERDASVRFLGGDSTRTMTIDDRSETHQEASPDRQEAMPPEEPSADNKITVLFSAPLVFKDSSEALRPFAKLDFEMERELLWQCLKEASRDIELSFDSATHDRLLATVSKRCSCLHYSGHGNEHYLPFEDGKGGPNWFEVEDIKKLIGAQEGSVPFRFVFVSACFSGLAGETFAAAGVPHVVCCRQEFELKDAAALAFTRQFYLALAVGHTVKESFEVGCKAVRATPNLRDAEQEMEKFILLPKDGNHDVPIFDAKPVLQWPRSLHGSASLRGSRFKAKVAGNARFGELGVRNMIQDDPSPSPPQFFLGREVDMYIVLNLLLVKRLVSVVGEVGVGRSSLVCALCHYINERKTTMNQVKHIYFVKAKQGRSKQNRVRALVQRLLKKLVESDIVNVEDVDKEADIETLFDIVCRSLKNEKAVIVFDRTDLLEDSDEGNEFPMLLSNLFRETRNVRVLLTARETLGIPSIGGHVEHYYRLGPLTFANSVRLFSSLCPYMHTPSDRRRLYNKMVANLDEAELLPTDPGISSTVKKQFELIGNGIPSNIEKAAYTISKDVLMSLLRTDDNGD</sequence>
<gene>
    <name evidence="9" type="ORF">APAL1065_LOCUS225</name>
</gene>
<evidence type="ECO:0000256" key="5">
    <source>
        <dbReference type="ARBA" id="ARBA00023212"/>
    </source>
</evidence>
<dbReference type="InterPro" id="IPR011989">
    <property type="entry name" value="ARM-like"/>
</dbReference>
<feature type="domain" description="NACHT" evidence="8">
    <location>
        <begin position="1465"/>
        <end position="1600"/>
    </location>
</feature>
<keyword evidence="4" id="KW-0067">ATP-binding</keyword>
<dbReference type="SUPFAM" id="SSF48371">
    <property type="entry name" value="ARM repeat"/>
    <property type="match status" value="1"/>
</dbReference>
<comment type="subcellular location">
    <subcellularLocation>
        <location evidence="1">Cytoplasm</location>
        <location evidence="1">Cytoskeleton</location>
    </subcellularLocation>
</comment>
<dbReference type="PROSITE" id="PS50837">
    <property type="entry name" value="NACHT"/>
    <property type="match status" value="1"/>
</dbReference>
<name>A0A7S2Y1W9_9STRA</name>
<evidence type="ECO:0000256" key="3">
    <source>
        <dbReference type="ARBA" id="ARBA00022741"/>
    </source>
</evidence>
<feature type="region of interest" description="Disordered" evidence="7">
    <location>
        <begin position="1155"/>
        <end position="1184"/>
    </location>
</feature>
<dbReference type="Pfam" id="PF12770">
    <property type="entry name" value="CHAT"/>
    <property type="match status" value="1"/>
</dbReference>
<dbReference type="InterPro" id="IPR024983">
    <property type="entry name" value="CHAT_dom"/>
</dbReference>
<organism evidence="9">
    <name type="scientific">Entomoneis paludosa</name>
    <dbReference type="NCBI Taxonomy" id="265537"/>
    <lineage>
        <taxon>Eukaryota</taxon>
        <taxon>Sar</taxon>
        <taxon>Stramenopiles</taxon>
        <taxon>Ochrophyta</taxon>
        <taxon>Bacillariophyta</taxon>
        <taxon>Bacillariophyceae</taxon>
        <taxon>Bacillariophycidae</taxon>
        <taxon>Entomoneidaceae</taxon>
        <taxon>Entomoneis</taxon>
    </lineage>
</organism>
<dbReference type="InterPro" id="IPR007111">
    <property type="entry name" value="NACHT_NTPase"/>
</dbReference>
<feature type="coiled-coil region" evidence="6">
    <location>
        <begin position="1121"/>
        <end position="1148"/>
    </location>
</feature>
<keyword evidence="2" id="KW-0963">Cytoplasm</keyword>
<dbReference type="SMART" id="SM00185">
    <property type="entry name" value="ARM"/>
    <property type="match status" value="4"/>
</dbReference>
<evidence type="ECO:0000256" key="7">
    <source>
        <dbReference type="SAM" id="MobiDB-lite"/>
    </source>
</evidence>
<keyword evidence="3" id="KW-0547">Nucleotide-binding</keyword>
<dbReference type="InterPro" id="IPR001611">
    <property type="entry name" value="Leu-rich_rpt"/>
</dbReference>
<accession>A0A7S2Y1W9</accession>
<dbReference type="GO" id="GO:0005524">
    <property type="term" value="F:ATP binding"/>
    <property type="evidence" value="ECO:0007669"/>
    <property type="project" value="UniProtKB-KW"/>
</dbReference>